<dbReference type="AlphaFoldDB" id="A0A835E4B1"/>
<proteinExistence type="predicted"/>
<keyword evidence="5" id="KW-1185">Reference proteome</keyword>
<feature type="coiled-coil region" evidence="1">
    <location>
        <begin position="357"/>
        <end position="401"/>
    </location>
</feature>
<evidence type="ECO:0000313" key="4">
    <source>
        <dbReference type="EMBL" id="KAF8662912.1"/>
    </source>
</evidence>
<keyword evidence="2" id="KW-0732">Signal</keyword>
<gene>
    <name evidence="4" type="ORF">HU200_055494</name>
</gene>
<dbReference type="Pfam" id="PF03469">
    <property type="entry name" value="XH"/>
    <property type="match status" value="1"/>
</dbReference>
<dbReference type="GO" id="GO:0080188">
    <property type="term" value="P:gene silencing by siRNA-directed DNA methylation"/>
    <property type="evidence" value="ECO:0007669"/>
    <property type="project" value="InterPro"/>
</dbReference>
<evidence type="ECO:0000313" key="5">
    <source>
        <dbReference type="Proteomes" id="UP000636709"/>
    </source>
</evidence>
<dbReference type="OrthoDB" id="678967at2759"/>
<dbReference type="PANTHER" id="PTHR21596">
    <property type="entry name" value="RIBONUCLEASE P SUBUNIT P38"/>
    <property type="match status" value="1"/>
</dbReference>
<name>A0A835E4B1_9POAL</name>
<dbReference type="InterPro" id="IPR045177">
    <property type="entry name" value="FDM1-5/IDN2"/>
</dbReference>
<feature type="coiled-coil region" evidence="1">
    <location>
        <begin position="92"/>
        <end position="153"/>
    </location>
</feature>
<dbReference type="EMBL" id="JACEFO010002379">
    <property type="protein sequence ID" value="KAF8662912.1"/>
    <property type="molecule type" value="Genomic_DNA"/>
</dbReference>
<comment type="caution">
    <text evidence="4">The sequence shown here is derived from an EMBL/GenBank/DDBJ whole genome shotgun (WGS) entry which is preliminary data.</text>
</comment>
<feature type="signal peptide" evidence="2">
    <location>
        <begin position="1"/>
        <end position="17"/>
    </location>
</feature>
<accession>A0A835E4B1</accession>
<evidence type="ECO:0000256" key="1">
    <source>
        <dbReference type="SAM" id="Coils"/>
    </source>
</evidence>
<feature type="coiled-coil region" evidence="1">
    <location>
        <begin position="213"/>
        <end position="321"/>
    </location>
</feature>
<evidence type="ECO:0000256" key="2">
    <source>
        <dbReference type="SAM" id="SignalP"/>
    </source>
</evidence>
<dbReference type="InterPro" id="IPR005379">
    <property type="entry name" value="FDM1-5/IDN2_XH"/>
</dbReference>
<protein>
    <recommendedName>
        <fullName evidence="3">Factor of DNA methylation 1-5/IDN2 domain-containing protein</fullName>
    </recommendedName>
</protein>
<feature type="domain" description="Factor of DNA methylation 1-5/IDN2" evidence="3">
    <location>
        <begin position="639"/>
        <end position="779"/>
    </location>
</feature>
<sequence>MKSVGVLMMVVLTGNSGTELGGDGKCFLCFFSCSRPGSGKIWKQKEESCSYVRRFQQSGWEWRYALLKTHFDLSYSSSCHGINIFHPWAAHLNVMSEDSQRILEEIKDLRAQLDKDVKELGYCEANQKLRVELVLKEKEIQCLRKQKEEMQAKYDVMRKPNGDLQAKNDGLAKHNEDLQAKHDCLVKGCEVLQNSNDAMKKWNLVHQVKNDGLMKWSEELQAKIDDLTKQNEELQANNDGLWKHNEMLKANNVGLTERRKELQAKIDGLTKWNQDMQVKNGSLTKGIEELQAKNDSLTKRNQKLNAKNDGLTELNELLKVNNVGLTERRKKLRAKNDGLMKWNQDMQAKNGCLTKGNEVLQAKNDSLTKRNEELRAKNDGLVKLNAELQAKNDNIRKWNMELQVNNDGLDKNVRFHLPILCQAASSFKEISHLQAQVTKLKTAIDQLMSNHHTPAKIKAALEELIDDYAADLNCTWKTYEEVESEKSSAEKLMTPMQQVQDVSNIGFDDTELDMRNCDLMVTDGKSKSSSKKNKEHTRWDTKTKKNEEAVLALKEKEIQCLRKQNEEMRAKNDSLTKCIEGLEDESDWLGRLTGCLVRKERESNYELQQARKVLIMVLLILSNGFECKKNARIDAIGIKNMGELDERPFLKACRRRYGDYNCYDRAKELVLSWEEELKNPSWHPFKIVQRLVFFLGVNHIHPRLLQEFLDDDDEKLKFLSTEHGGDICSAVKTALLEINEYNPSARFVVPELWNFKEGRKATMEEVLESLFWMLKSNKRWTSSV</sequence>
<organism evidence="4 5">
    <name type="scientific">Digitaria exilis</name>
    <dbReference type="NCBI Taxonomy" id="1010633"/>
    <lineage>
        <taxon>Eukaryota</taxon>
        <taxon>Viridiplantae</taxon>
        <taxon>Streptophyta</taxon>
        <taxon>Embryophyta</taxon>
        <taxon>Tracheophyta</taxon>
        <taxon>Spermatophyta</taxon>
        <taxon>Magnoliopsida</taxon>
        <taxon>Liliopsida</taxon>
        <taxon>Poales</taxon>
        <taxon>Poaceae</taxon>
        <taxon>PACMAD clade</taxon>
        <taxon>Panicoideae</taxon>
        <taxon>Panicodae</taxon>
        <taxon>Paniceae</taxon>
        <taxon>Anthephorinae</taxon>
        <taxon>Digitaria</taxon>
    </lineage>
</organism>
<reference evidence="4" key="1">
    <citation type="submission" date="2020-07" db="EMBL/GenBank/DDBJ databases">
        <title>Genome sequence and genetic diversity analysis of an under-domesticated orphan crop, white fonio (Digitaria exilis).</title>
        <authorList>
            <person name="Bennetzen J.L."/>
            <person name="Chen S."/>
            <person name="Ma X."/>
            <person name="Wang X."/>
            <person name="Yssel A.E.J."/>
            <person name="Chaluvadi S.R."/>
            <person name="Johnson M."/>
            <person name="Gangashetty P."/>
            <person name="Hamidou F."/>
            <person name="Sanogo M.D."/>
            <person name="Zwaenepoel A."/>
            <person name="Wallace J."/>
            <person name="Van De Peer Y."/>
            <person name="Van Deynze A."/>
        </authorList>
    </citation>
    <scope>NUCLEOTIDE SEQUENCE</scope>
    <source>
        <tissue evidence="4">Leaves</tissue>
    </source>
</reference>
<feature type="chain" id="PRO_5032424024" description="Factor of DNA methylation 1-5/IDN2 domain-containing protein" evidence="2">
    <location>
        <begin position="18"/>
        <end position="784"/>
    </location>
</feature>
<keyword evidence="1" id="KW-0175">Coiled coil</keyword>
<evidence type="ECO:0000259" key="3">
    <source>
        <dbReference type="Pfam" id="PF03469"/>
    </source>
</evidence>
<dbReference type="PANTHER" id="PTHR21596:SF51">
    <property type="entry name" value="OS01G0147700 PROTEIN"/>
    <property type="match status" value="1"/>
</dbReference>
<dbReference type="Proteomes" id="UP000636709">
    <property type="component" value="Unassembled WGS sequence"/>
</dbReference>
<feature type="coiled-coil region" evidence="1">
    <location>
        <begin position="544"/>
        <end position="585"/>
    </location>
</feature>